<feature type="region of interest" description="Disordered" evidence="1">
    <location>
        <begin position="243"/>
        <end position="267"/>
    </location>
</feature>
<name>A0AAU9MUX2_9ASTR</name>
<dbReference type="InterPro" id="IPR050796">
    <property type="entry name" value="SCF_F-box_component"/>
</dbReference>
<feature type="compositionally biased region" description="Basic and acidic residues" evidence="1">
    <location>
        <begin position="255"/>
        <end position="267"/>
    </location>
</feature>
<organism evidence="4 5">
    <name type="scientific">Lactuca virosa</name>
    <dbReference type="NCBI Taxonomy" id="75947"/>
    <lineage>
        <taxon>Eukaryota</taxon>
        <taxon>Viridiplantae</taxon>
        <taxon>Streptophyta</taxon>
        <taxon>Embryophyta</taxon>
        <taxon>Tracheophyta</taxon>
        <taxon>Spermatophyta</taxon>
        <taxon>Magnoliopsida</taxon>
        <taxon>eudicotyledons</taxon>
        <taxon>Gunneridae</taxon>
        <taxon>Pentapetalae</taxon>
        <taxon>asterids</taxon>
        <taxon>campanulids</taxon>
        <taxon>Asterales</taxon>
        <taxon>Asteraceae</taxon>
        <taxon>Cichorioideae</taxon>
        <taxon>Cichorieae</taxon>
        <taxon>Lactucinae</taxon>
        <taxon>Lactuca</taxon>
    </lineage>
</organism>
<dbReference type="InterPro" id="IPR011043">
    <property type="entry name" value="Gal_Oxase/kelch_b-propeller"/>
</dbReference>
<evidence type="ECO:0000259" key="2">
    <source>
        <dbReference type="Pfam" id="PF07734"/>
    </source>
</evidence>
<dbReference type="PANTHER" id="PTHR31672">
    <property type="entry name" value="BNACNNG10540D PROTEIN"/>
    <property type="match status" value="1"/>
</dbReference>
<dbReference type="NCBIfam" id="TIGR01640">
    <property type="entry name" value="F_box_assoc_1"/>
    <property type="match status" value="2"/>
</dbReference>
<dbReference type="AlphaFoldDB" id="A0AAU9MUX2"/>
<feature type="domain" description="F-box associated beta-propeller type 3" evidence="3">
    <location>
        <begin position="344"/>
        <end position="598"/>
    </location>
</feature>
<dbReference type="InterPro" id="IPR036047">
    <property type="entry name" value="F-box-like_dom_sf"/>
</dbReference>
<dbReference type="PANTHER" id="PTHR31672:SF13">
    <property type="entry name" value="F-BOX PROTEIN CPR30-LIKE"/>
    <property type="match status" value="1"/>
</dbReference>
<keyword evidence="5" id="KW-1185">Reference proteome</keyword>
<accession>A0AAU9MUX2</accession>
<dbReference type="Pfam" id="PF07734">
    <property type="entry name" value="FBA_1"/>
    <property type="match status" value="1"/>
</dbReference>
<dbReference type="InterPro" id="IPR017451">
    <property type="entry name" value="F-box-assoc_interact_dom"/>
</dbReference>
<dbReference type="EMBL" id="CAKMRJ010003334">
    <property type="protein sequence ID" value="CAH1430866.1"/>
    <property type="molecule type" value="Genomic_DNA"/>
</dbReference>
<feature type="compositionally biased region" description="Polar residues" evidence="1">
    <location>
        <begin position="243"/>
        <end position="254"/>
    </location>
</feature>
<dbReference type="InterPro" id="IPR006527">
    <property type="entry name" value="F-box-assoc_dom_typ1"/>
</dbReference>
<sequence>MKLTSVVPQVEIYSMRKGSWDLITQTFPLHITLIRNQPEVCVDGQDGHLHWLCYTNFEWKLQMVVAFDFGTETFREILLPDSIRHHHEYLVLGVLGGKLCVMSRVGDGECEVWVMDEYGVADSWVKHHVFSEFSGVRGIFPCGTTLRSEFLFQVDRDHFALYDPIAAEPKTFEVMHGLYGIAKIVGYIALLQTFTVGDISSTSVTIVGYCTPASLLYHHRLRLRTSPASQLWPHRRLTAPQLLNPNIQPRSGNVESHKVSAEKEKQRQERNLTEIAQLRCVCKSWNALLSESSFIKSHLHHSIHHKDEILLFFRHAFSFDRRPFTAHTSHSPDLELTNFIKLPTSPQSKDTRGDIIGSVNGLICFKYGSYDYAIHIWNPSLSMVLTLPPYSLPKGEWMVNHFRFGYDPKTDDYKVVKLTKLSGAISMLSQVEVYSMRKGLWQLITQRFPANIKWVSDEEVVCVDGHEGHVHWLGYTDMEQKLQTILAFDLGTETFREIPLPDSILHLHEECLNAMGVFDGKLCVMSCIFEAGKCEVWVMEEYGVTESWVKHHGFSQFSADIVPYGFTLRGEFLFQVDEDANDDCLVLYDPIAAKAKNFKKMGRITISKVVEYVDSLVWVVPEEREISSCSISQF</sequence>
<gene>
    <name evidence="4" type="ORF">LVIROSA_LOCUS17612</name>
</gene>
<evidence type="ECO:0008006" key="6">
    <source>
        <dbReference type="Google" id="ProtNLM"/>
    </source>
</evidence>
<evidence type="ECO:0000256" key="1">
    <source>
        <dbReference type="SAM" id="MobiDB-lite"/>
    </source>
</evidence>
<reference evidence="4 5" key="1">
    <citation type="submission" date="2022-01" db="EMBL/GenBank/DDBJ databases">
        <authorList>
            <person name="Xiong W."/>
            <person name="Schranz E."/>
        </authorList>
    </citation>
    <scope>NUCLEOTIDE SEQUENCE [LARGE SCALE GENOMIC DNA]</scope>
</reference>
<dbReference type="InterPro" id="IPR013187">
    <property type="entry name" value="F-box-assoc_dom_typ3"/>
</dbReference>
<dbReference type="Proteomes" id="UP001157418">
    <property type="component" value="Unassembled WGS sequence"/>
</dbReference>
<evidence type="ECO:0000313" key="5">
    <source>
        <dbReference type="Proteomes" id="UP001157418"/>
    </source>
</evidence>
<dbReference type="SUPFAM" id="SSF50965">
    <property type="entry name" value="Galactose oxidase, central domain"/>
    <property type="match status" value="1"/>
</dbReference>
<comment type="caution">
    <text evidence="4">The sequence shown here is derived from an EMBL/GenBank/DDBJ whole genome shotgun (WGS) entry which is preliminary data.</text>
</comment>
<feature type="domain" description="F-box associated beta-propeller type 1" evidence="2">
    <location>
        <begin position="8"/>
        <end position="129"/>
    </location>
</feature>
<dbReference type="SUPFAM" id="SSF81383">
    <property type="entry name" value="F-box domain"/>
    <property type="match status" value="1"/>
</dbReference>
<evidence type="ECO:0000313" key="4">
    <source>
        <dbReference type="EMBL" id="CAH1430866.1"/>
    </source>
</evidence>
<evidence type="ECO:0000259" key="3">
    <source>
        <dbReference type="Pfam" id="PF08268"/>
    </source>
</evidence>
<protein>
    <recommendedName>
        <fullName evidence="6">F-box associated domain-containing protein</fullName>
    </recommendedName>
</protein>
<dbReference type="Pfam" id="PF08268">
    <property type="entry name" value="FBA_3"/>
    <property type="match status" value="1"/>
</dbReference>
<proteinExistence type="predicted"/>